<evidence type="ECO:0000313" key="3">
    <source>
        <dbReference type="Proteomes" id="UP001499978"/>
    </source>
</evidence>
<sequence>MNLTMPTLTGRTVRLEQLAEMHLGDLLSAACHPEIWIYLDEPVPQTSADIRRLYEDAMCEQAQGKRMPWAIVDSASGRAVGSTSFINIRPNDRAVEIGWIWLTPAMWGTGAARECLRLQLGHAIDTMGAVRVAYKADARNIRSLRSIEAAGVVREGVFRNHRILSDGYIRDSVYYSVIPNEWPAVRDRLDEMLAEADDPRPNV</sequence>
<dbReference type="Gene3D" id="3.40.630.30">
    <property type="match status" value="1"/>
</dbReference>
<reference evidence="3" key="1">
    <citation type="journal article" date="2019" name="Int. J. Syst. Evol. Microbiol.">
        <title>The Global Catalogue of Microorganisms (GCM) 10K type strain sequencing project: providing services to taxonomists for standard genome sequencing and annotation.</title>
        <authorList>
            <consortium name="The Broad Institute Genomics Platform"/>
            <consortium name="The Broad Institute Genome Sequencing Center for Infectious Disease"/>
            <person name="Wu L."/>
            <person name="Ma J."/>
        </authorList>
    </citation>
    <scope>NUCLEOTIDE SEQUENCE [LARGE SCALE GENOMIC DNA]</scope>
    <source>
        <strain evidence="3">JCM 3367</strain>
    </source>
</reference>
<dbReference type="EMBL" id="BAAARY010000001">
    <property type="protein sequence ID" value="GAA2510953.1"/>
    <property type="molecule type" value="Genomic_DNA"/>
</dbReference>
<organism evidence="2 3">
    <name type="scientific">Pilimelia columellifera subsp. columellifera</name>
    <dbReference type="NCBI Taxonomy" id="706583"/>
    <lineage>
        <taxon>Bacteria</taxon>
        <taxon>Bacillati</taxon>
        <taxon>Actinomycetota</taxon>
        <taxon>Actinomycetes</taxon>
        <taxon>Micromonosporales</taxon>
        <taxon>Micromonosporaceae</taxon>
        <taxon>Pilimelia</taxon>
    </lineage>
</organism>
<evidence type="ECO:0000313" key="2">
    <source>
        <dbReference type="EMBL" id="GAA2510953.1"/>
    </source>
</evidence>
<dbReference type="Proteomes" id="UP001499978">
    <property type="component" value="Unassembled WGS sequence"/>
</dbReference>
<proteinExistence type="predicted"/>
<dbReference type="PANTHER" id="PTHR43610">
    <property type="entry name" value="BLL6696 PROTEIN"/>
    <property type="match status" value="1"/>
</dbReference>
<dbReference type="Pfam" id="PF13302">
    <property type="entry name" value="Acetyltransf_3"/>
    <property type="match status" value="1"/>
</dbReference>
<comment type="caution">
    <text evidence="2">The sequence shown here is derived from an EMBL/GenBank/DDBJ whole genome shotgun (WGS) entry which is preliminary data.</text>
</comment>
<gene>
    <name evidence="2" type="ORF">GCM10010201_02210</name>
</gene>
<accession>A0ABP6A685</accession>
<dbReference type="RefSeq" id="WP_344166844.1">
    <property type="nucleotide sequence ID" value="NZ_BAAARY010000001.1"/>
</dbReference>
<dbReference type="PANTHER" id="PTHR43610:SF1">
    <property type="entry name" value="N-ACETYLTRANSFERASE DOMAIN-CONTAINING PROTEIN"/>
    <property type="match status" value="1"/>
</dbReference>
<name>A0ABP6A685_9ACTN</name>
<dbReference type="SUPFAM" id="SSF55729">
    <property type="entry name" value="Acyl-CoA N-acyltransferases (Nat)"/>
    <property type="match status" value="1"/>
</dbReference>
<protein>
    <submittedName>
        <fullName evidence="2">GNAT family protein</fullName>
    </submittedName>
</protein>
<dbReference type="InterPro" id="IPR016181">
    <property type="entry name" value="Acyl_CoA_acyltransferase"/>
</dbReference>
<feature type="domain" description="N-acetyltransferase" evidence="1">
    <location>
        <begin position="21"/>
        <end position="181"/>
    </location>
</feature>
<dbReference type="InterPro" id="IPR000182">
    <property type="entry name" value="GNAT_dom"/>
</dbReference>
<keyword evidence="3" id="KW-1185">Reference proteome</keyword>
<dbReference type="PROSITE" id="PS51186">
    <property type="entry name" value="GNAT"/>
    <property type="match status" value="1"/>
</dbReference>
<evidence type="ECO:0000259" key="1">
    <source>
        <dbReference type="PROSITE" id="PS51186"/>
    </source>
</evidence>